<accession>A0A147K6H9</accession>
<protein>
    <submittedName>
        <fullName evidence="2">Uncharacterized protein</fullName>
    </submittedName>
</protein>
<gene>
    <name evidence="2" type="ORF">Q75_11675</name>
</gene>
<name>A0A147K6H9_9BACI</name>
<evidence type="ECO:0000256" key="1">
    <source>
        <dbReference type="SAM" id="Phobius"/>
    </source>
</evidence>
<keyword evidence="3" id="KW-1185">Reference proteome</keyword>
<reference evidence="2 3" key="1">
    <citation type="journal article" date="2016" name="Front. Microbiol.">
        <title>Microevolution Analysis of Bacillus coahuilensis Unveils Differences in Phosphorus Acquisition Strategies and Their Regulation.</title>
        <authorList>
            <person name="Gomez-Lunar Z."/>
            <person name="Hernandez-Gonzalez I."/>
            <person name="Rodriguez-Torres M.D."/>
            <person name="Souza V."/>
            <person name="Olmedo-Alvarez G."/>
        </authorList>
    </citation>
    <scope>NUCLEOTIDE SEQUENCE [LARGE SCALE GENOMIC DNA]</scope>
    <source>
        <strain evidence="3">p1.1.43</strain>
    </source>
</reference>
<dbReference type="PATRIC" id="fig|1150625.3.peg.2484"/>
<keyword evidence="1" id="KW-0472">Membrane</keyword>
<keyword evidence="1" id="KW-0812">Transmembrane</keyword>
<dbReference type="EMBL" id="LDYG01000035">
    <property type="protein sequence ID" value="KUP05499.1"/>
    <property type="molecule type" value="Genomic_DNA"/>
</dbReference>
<proteinExistence type="predicted"/>
<sequence>MEKIIMIIAGVFSLIVWVGVISLILVNNDSQSITKPTTVTATQQVDTSTESVEEEVQSYENPAAQTNEEVVPSTDYTQGLNFEEISHLFQDGVVSVDDLLQYVQSNESQ</sequence>
<organism evidence="2 3">
    <name type="scientific">Bacillus coahuilensis p1.1.43</name>
    <dbReference type="NCBI Taxonomy" id="1150625"/>
    <lineage>
        <taxon>Bacteria</taxon>
        <taxon>Bacillati</taxon>
        <taxon>Bacillota</taxon>
        <taxon>Bacilli</taxon>
        <taxon>Bacillales</taxon>
        <taxon>Bacillaceae</taxon>
        <taxon>Bacillus</taxon>
    </lineage>
</organism>
<feature type="transmembrane region" description="Helical" evidence="1">
    <location>
        <begin position="6"/>
        <end position="26"/>
    </location>
</feature>
<comment type="caution">
    <text evidence="2">The sequence shown here is derived from an EMBL/GenBank/DDBJ whole genome shotgun (WGS) entry which is preliminary data.</text>
</comment>
<dbReference type="Proteomes" id="UP000074108">
    <property type="component" value="Unassembled WGS sequence"/>
</dbReference>
<dbReference type="RefSeq" id="WP_059351460.1">
    <property type="nucleotide sequence ID" value="NZ_LDYG01000035.1"/>
</dbReference>
<evidence type="ECO:0000313" key="2">
    <source>
        <dbReference type="EMBL" id="KUP05499.1"/>
    </source>
</evidence>
<evidence type="ECO:0000313" key="3">
    <source>
        <dbReference type="Proteomes" id="UP000074108"/>
    </source>
</evidence>
<dbReference type="STRING" id="1150625.Q75_11675"/>
<keyword evidence="1" id="KW-1133">Transmembrane helix</keyword>
<dbReference type="AlphaFoldDB" id="A0A147K6H9"/>